<name>A0ABP0LZJ8_9DINO</name>
<evidence type="ECO:0000313" key="2">
    <source>
        <dbReference type="Proteomes" id="UP001642464"/>
    </source>
</evidence>
<accession>A0ABP0LZJ8</accession>
<evidence type="ECO:0000313" key="1">
    <source>
        <dbReference type="EMBL" id="CAK9044181.1"/>
    </source>
</evidence>
<proteinExistence type="predicted"/>
<keyword evidence="2" id="KW-1185">Reference proteome</keyword>
<protein>
    <submittedName>
        <fullName evidence="1">Uncharacterized protein</fullName>
    </submittedName>
</protein>
<dbReference type="EMBL" id="CAXAMM010018780">
    <property type="protein sequence ID" value="CAK9044181.1"/>
    <property type="molecule type" value="Genomic_DNA"/>
</dbReference>
<reference evidence="1 2" key="1">
    <citation type="submission" date="2024-02" db="EMBL/GenBank/DDBJ databases">
        <authorList>
            <person name="Chen Y."/>
            <person name="Shah S."/>
            <person name="Dougan E. K."/>
            <person name="Thang M."/>
            <person name="Chan C."/>
        </authorList>
    </citation>
    <scope>NUCLEOTIDE SEQUENCE [LARGE SCALE GENOMIC DNA]</scope>
</reference>
<sequence length="134" mass="14121">MSKPTAPKPTAPAGGSAWRYYASTEVLGAEGAAGLVGIFAPSSKPGEVIDPELLEAESKEAKARKFGGGGLSWDVPGVPPPDFFIESDEPGTLCRAQLSVFSKGIKESAFSRVQRCLPWPRWARLKAAEASCKG</sequence>
<gene>
    <name evidence="1" type="ORF">SCF082_LOCUS25143</name>
</gene>
<comment type="caution">
    <text evidence="1">The sequence shown here is derived from an EMBL/GenBank/DDBJ whole genome shotgun (WGS) entry which is preliminary data.</text>
</comment>
<organism evidence="1 2">
    <name type="scientific">Durusdinium trenchii</name>
    <dbReference type="NCBI Taxonomy" id="1381693"/>
    <lineage>
        <taxon>Eukaryota</taxon>
        <taxon>Sar</taxon>
        <taxon>Alveolata</taxon>
        <taxon>Dinophyceae</taxon>
        <taxon>Suessiales</taxon>
        <taxon>Symbiodiniaceae</taxon>
        <taxon>Durusdinium</taxon>
    </lineage>
</organism>
<dbReference type="Proteomes" id="UP001642464">
    <property type="component" value="Unassembled WGS sequence"/>
</dbReference>